<feature type="domain" description="Carrier" evidence="5">
    <location>
        <begin position="570"/>
        <end position="645"/>
    </location>
</feature>
<dbReference type="SMART" id="SM00823">
    <property type="entry name" value="PKS_PP"/>
    <property type="match status" value="1"/>
</dbReference>
<dbReference type="InterPro" id="IPR042099">
    <property type="entry name" value="ANL_N_sf"/>
</dbReference>
<keyword evidence="7" id="KW-1185">Reference proteome</keyword>
<evidence type="ECO:0000259" key="5">
    <source>
        <dbReference type="PROSITE" id="PS50075"/>
    </source>
</evidence>
<dbReference type="GO" id="GO:0031177">
    <property type="term" value="F:phosphopantetheine binding"/>
    <property type="evidence" value="ECO:0007669"/>
    <property type="project" value="InterPro"/>
</dbReference>
<dbReference type="InterPro" id="IPR020806">
    <property type="entry name" value="PKS_PP-bd"/>
</dbReference>
<dbReference type="Pfam" id="PF00550">
    <property type="entry name" value="PP-binding"/>
    <property type="match status" value="1"/>
</dbReference>
<evidence type="ECO:0000256" key="4">
    <source>
        <dbReference type="SAM" id="MobiDB-lite"/>
    </source>
</evidence>
<dbReference type="SMART" id="SM00824">
    <property type="entry name" value="PKS_TE"/>
    <property type="match status" value="1"/>
</dbReference>
<name>A0A3A3YWJ3_9ACTN</name>
<dbReference type="InterPro" id="IPR001031">
    <property type="entry name" value="Thioesterase"/>
</dbReference>
<dbReference type="InterPro" id="IPR020802">
    <property type="entry name" value="TesA-like"/>
</dbReference>
<dbReference type="InterPro" id="IPR020845">
    <property type="entry name" value="AMP-binding_CS"/>
</dbReference>
<feature type="compositionally biased region" description="Pro residues" evidence="4">
    <location>
        <begin position="1"/>
        <end position="14"/>
    </location>
</feature>
<dbReference type="SUPFAM" id="SSF53474">
    <property type="entry name" value="alpha/beta-Hydrolases"/>
    <property type="match status" value="1"/>
</dbReference>
<dbReference type="Gene3D" id="3.30.300.30">
    <property type="match status" value="1"/>
</dbReference>
<dbReference type="PROSITE" id="PS50075">
    <property type="entry name" value="CARRIER"/>
    <property type="match status" value="1"/>
</dbReference>
<comment type="cofactor">
    <cofactor evidence="1">
        <name>pantetheine 4'-phosphate</name>
        <dbReference type="ChEBI" id="CHEBI:47942"/>
    </cofactor>
</comment>
<gene>
    <name evidence="6" type="ORF">D5H78_14945</name>
</gene>
<dbReference type="PANTHER" id="PTHR45527">
    <property type="entry name" value="NONRIBOSOMAL PEPTIDE SYNTHETASE"/>
    <property type="match status" value="1"/>
</dbReference>
<keyword evidence="3" id="KW-0597">Phosphoprotein</keyword>
<dbReference type="InterPro" id="IPR045851">
    <property type="entry name" value="AMP-bd_C_sf"/>
</dbReference>
<dbReference type="InterPro" id="IPR025110">
    <property type="entry name" value="AMP-bd_C"/>
</dbReference>
<sequence length="885" mass="92195">MTLPAPGPRTPPDPRTASGAVPAARAGAPAQARAGRDLPDSPTRGLPGRDLPGRDLPGWDLEAPVAARWAGVVAADPSAAALVRADGRALDRAALDRWAGAVAAAARGLPGGDAPLAVLASHDERAAAAVLGVLATGRPLVVLDAAAPPGRSAAVLDAAGARAVLADEGTRAHADALGLPVLDVDALAAPDAPSLPAAERAAPPAGAPALLAFTSGSTGAPKGVVQTQRAVLQDCALRADAGWSSPGDQVALLLPVAFAGGFAVMLTTLLSGATAHFHDPRAVGVGGLAAWLRTRAATALVATPSLLRAVDEDLPAGEVLPAPLRLVMSTGEALPGRLAGAVLDRLPRGARLLNLVGSSETCLYAAHAVRPEDARGTAPVPAGRPVAGREVRLLDEDGVPVAPGATGWVHVVSRWLPVAYWRDPALTAERFALDEDGTVTVRTGDLARTLPDGALELLGRGDLAVKVRGYRVEPAEVERALLACPGVVEAVVVGQQDEGRPVRLVAHLVLDRSAPARTTALRAQLRRTLPGHMVPEAFAVLDALPRNERGKVDRAALAPVPTGSSAAYAAPRTDWERVLAALWSEVLQVGPVGRDDDFFELGGDSLATQELLERLQASTGVEVTTDVLVAAPTLAAFARQVTSTRDERHPTLVPVQPSGTRTPLFCVAGAGGVALGFVFLARRLGPDQPVWAVQAKGLEEGGLPDWSVRAHARRHLAALRTVQPHGPYRLAGFSFGSTVAYEMAQQLADRGEEVELLVALDGYAPAPEHLAPAPPSPHGRVRTRAKLWLTGLREDGSGRGHFHRFWLQGDHLLRRYRGRPWGGRTLVVVGDPEDGVDRAGGWDRFLTGPWRLVRVPGEHLSLLHEPNVAPLAAAVAEELDALDGR</sequence>
<dbReference type="GO" id="GO:0043041">
    <property type="term" value="P:amino acid activation for nonribosomal peptide biosynthetic process"/>
    <property type="evidence" value="ECO:0007669"/>
    <property type="project" value="TreeGrafter"/>
</dbReference>
<dbReference type="OrthoDB" id="9803968at2"/>
<dbReference type="PANTHER" id="PTHR45527:SF1">
    <property type="entry name" value="FATTY ACID SYNTHASE"/>
    <property type="match status" value="1"/>
</dbReference>
<dbReference type="Pfam" id="PF00975">
    <property type="entry name" value="Thioesterase"/>
    <property type="match status" value="1"/>
</dbReference>
<dbReference type="InterPro" id="IPR000873">
    <property type="entry name" value="AMP-dep_synth/lig_dom"/>
</dbReference>
<dbReference type="InterPro" id="IPR009081">
    <property type="entry name" value="PP-bd_ACP"/>
</dbReference>
<dbReference type="SUPFAM" id="SSF56801">
    <property type="entry name" value="Acetyl-CoA synthetase-like"/>
    <property type="match status" value="1"/>
</dbReference>
<dbReference type="PROSITE" id="PS00455">
    <property type="entry name" value="AMP_BINDING"/>
    <property type="match status" value="1"/>
</dbReference>
<evidence type="ECO:0000256" key="2">
    <source>
        <dbReference type="ARBA" id="ARBA00022450"/>
    </source>
</evidence>
<evidence type="ECO:0000256" key="3">
    <source>
        <dbReference type="ARBA" id="ARBA00022553"/>
    </source>
</evidence>
<protein>
    <submittedName>
        <fullName evidence="6">Non-ribosomal peptide synthetase</fullName>
    </submittedName>
</protein>
<feature type="region of interest" description="Disordered" evidence="4">
    <location>
        <begin position="1"/>
        <end position="57"/>
    </location>
</feature>
<dbReference type="Pfam" id="PF00501">
    <property type="entry name" value="AMP-binding"/>
    <property type="match status" value="1"/>
</dbReference>
<accession>A0A3A3YWJ3</accession>
<dbReference type="RefSeq" id="WP_119951288.1">
    <property type="nucleotide sequence ID" value="NZ_QZEZ01000007.1"/>
</dbReference>
<evidence type="ECO:0000313" key="6">
    <source>
        <dbReference type="EMBL" id="RJK94279.1"/>
    </source>
</evidence>
<evidence type="ECO:0000256" key="1">
    <source>
        <dbReference type="ARBA" id="ARBA00001957"/>
    </source>
</evidence>
<comment type="caution">
    <text evidence="6">The sequence shown here is derived from an EMBL/GenBank/DDBJ whole genome shotgun (WGS) entry which is preliminary data.</text>
</comment>
<dbReference type="SUPFAM" id="SSF47336">
    <property type="entry name" value="ACP-like"/>
    <property type="match status" value="1"/>
</dbReference>
<dbReference type="Pfam" id="PF13193">
    <property type="entry name" value="AMP-binding_C"/>
    <property type="match status" value="1"/>
</dbReference>
<dbReference type="EMBL" id="QZEZ01000007">
    <property type="protein sequence ID" value="RJK94279.1"/>
    <property type="molecule type" value="Genomic_DNA"/>
</dbReference>
<dbReference type="Gene3D" id="3.40.50.1820">
    <property type="entry name" value="alpha/beta hydrolase"/>
    <property type="match status" value="1"/>
</dbReference>
<evidence type="ECO:0000313" key="7">
    <source>
        <dbReference type="Proteomes" id="UP000265614"/>
    </source>
</evidence>
<dbReference type="AlphaFoldDB" id="A0A3A3YWJ3"/>
<organism evidence="6 7">
    <name type="scientific">Vallicoccus soli</name>
    <dbReference type="NCBI Taxonomy" id="2339232"/>
    <lineage>
        <taxon>Bacteria</taxon>
        <taxon>Bacillati</taxon>
        <taxon>Actinomycetota</taxon>
        <taxon>Actinomycetes</taxon>
        <taxon>Motilibacterales</taxon>
        <taxon>Vallicoccaceae</taxon>
        <taxon>Vallicoccus</taxon>
    </lineage>
</organism>
<dbReference type="Proteomes" id="UP000265614">
    <property type="component" value="Unassembled WGS sequence"/>
</dbReference>
<feature type="compositionally biased region" description="Low complexity" evidence="4">
    <location>
        <begin position="15"/>
        <end position="33"/>
    </location>
</feature>
<dbReference type="FunFam" id="1.10.1200.10:FF:000005">
    <property type="entry name" value="Nonribosomal peptide synthetase 1"/>
    <property type="match status" value="1"/>
</dbReference>
<proteinExistence type="predicted"/>
<dbReference type="Gene3D" id="1.10.1200.10">
    <property type="entry name" value="ACP-like"/>
    <property type="match status" value="1"/>
</dbReference>
<keyword evidence="2" id="KW-0596">Phosphopantetheine</keyword>
<dbReference type="GO" id="GO:0044550">
    <property type="term" value="P:secondary metabolite biosynthetic process"/>
    <property type="evidence" value="ECO:0007669"/>
    <property type="project" value="TreeGrafter"/>
</dbReference>
<reference evidence="6 7" key="1">
    <citation type="submission" date="2018-09" db="EMBL/GenBank/DDBJ databases">
        <title>YIM 75000 draft genome.</title>
        <authorList>
            <person name="Tang S."/>
            <person name="Feng Y."/>
        </authorList>
    </citation>
    <scope>NUCLEOTIDE SEQUENCE [LARGE SCALE GENOMIC DNA]</scope>
    <source>
        <strain evidence="6 7">YIM 75000</strain>
    </source>
</reference>
<dbReference type="InterPro" id="IPR036736">
    <property type="entry name" value="ACP-like_sf"/>
</dbReference>
<dbReference type="GO" id="GO:0005737">
    <property type="term" value="C:cytoplasm"/>
    <property type="evidence" value="ECO:0007669"/>
    <property type="project" value="TreeGrafter"/>
</dbReference>
<dbReference type="InterPro" id="IPR029058">
    <property type="entry name" value="AB_hydrolase_fold"/>
</dbReference>
<dbReference type="Gene3D" id="3.40.50.12780">
    <property type="entry name" value="N-terminal domain of ligase-like"/>
    <property type="match status" value="1"/>
</dbReference>